<comment type="caution">
    <text evidence="3">The sequence shown here is derived from an EMBL/GenBank/DDBJ whole genome shotgun (WGS) entry which is preliminary data.</text>
</comment>
<dbReference type="Proteomes" id="UP000007350">
    <property type="component" value="Unassembled WGS sequence"/>
</dbReference>
<evidence type="ECO:0008006" key="5">
    <source>
        <dbReference type="Google" id="ProtNLM"/>
    </source>
</evidence>
<reference evidence="3 4" key="1">
    <citation type="journal article" date="2012" name="BMC Genomics">
        <title>Comparative genomic analysis of human infective Trypanosoma cruzi lineages with the bat-restricted subspecies T. cruzi marinkellei.</title>
        <authorList>
            <person name="Franzen O."/>
            <person name="Talavera-Lopez C."/>
            <person name="Ochaya S."/>
            <person name="Butler C.E."/>
            <person name="Messenger L.A."/>
            <person name="Lewis M.D."/>
            <person name="Llewellyn M.S."/>
            <person name="Marinkelle C.J."/>
            <person name="Tyler K.M."/>
            <person name="Miles M.A."/>
            <person name="Andersson B."/>
        </authorList>
    </citation>
    <scope>NUCLEOTIDE SEQUENCE [LARGE SCALE GENOMIC DNA]</scope>
    <source>
        <strain evidence="3 4">B7</strain>
    </source>
</reference>
<keyword evidence="4" id="KW-1185">Reference proteome</keyword>
<feature type="compositionally biased region" description="Low complexity" evidence="1">
    <location>
        <begin position="221"/>
        <end position="239"/>
    </location>
</feature>
<feature type="chain" id="PRO_5003861709" description="Mucin TcMUCII" evidence="2">
    <location>
        <begin position="24"/>
        <end position="239"/>
    </location>
</feature>
<accession>K2MYN4</accession>
<dbReference type="Pfam" id="PF01456">
    <property type="entry name" value="Mucin"/>
    <property type="match status" value="1"/>
</dbReference>
<name>K2MYN4_TRYCR</name>
<dbReference type="AlphaFoldDB" id="K2MYN4"/>
<feature type="non-terminal residue" evidence="3">
    <location>
        <position position="239"/>
    </location>
</feature>
<evidence type="ECO:0000256" key="2">
    <source>
        <dbReference type="SAM" id="SignalP"/>
    </source>
</evidence>
<evidence type="ECO:0000313" key="3">
    <source>
        <dbReference type="EMBL" id="EKF32175.1"/>
    </source>
</evidence>
<feature type="compositionally biased region" description="Polar residues" evidence="1">
    <location>
        <begin position="119"/>
        <end position="131"/>
    </location>
</feature>
<protein>
    <recommendedName>
        <fullName evidence="5">Mucin TcMUCII</fullName>
    </recommendedName>
</protein>
<feature type="region of interest" description="Disordered" evidence="1">
    <location>
        <begin position="32"/>
        <end position="239"/>
    </location>
</feature>
<sequence>MMTTCRLLCGLLVLALCCCPSVCVTGTGVVNDSPGLSPHQRNEGVGSGPGNISTTPSSKGDPGTLTERSEKAVAQGSPGPGPSQQEHPTTERQGPPTQREPGDAVTVGSDGHGGAMPETSGNSAAQPNGTPNLEEAPRSHETVQEEAEITGTVGSSSRSASSNEHKEVEEKQSEGSDPGHVPSEGPYTTIPESVTKEGPSGSANPMAQIGTNGTATVQSQEETVPNTTTTTAPETSSTT</sequence>
<dbReference type="EMBL" id="AHKC01010238">
    <property type="protein sequence ID" value="EKF32175.1"/>
    <property type="molecule type" value="Genomic_DNA"/>
</dbReference>
<keyword evidence="2" id="KW-0732">Signal</keyword>
<feature type="compositionally biased region" description="Basic and acidic residues" evidence="1">
    <location>
        <begin position="163"/>
        <end position="174"/>
    </location>
</feature>
<evidence type="ECO:0000256" key="1">
    <source>
        <dbReference type="SAM" id="MobiDB-lite"/>
    </source>
</evidence>
<feature type="signal peptide" evidence="2">
    <location>
        <begin position="1"/>
        <end position="23"/>
    </location>
</feature>
<dbReference type="InterPro" id="IPR000458">
    <property type="entry name" value="Tryp_mucin"/>
</dbReference>
<evidence type="ECO:0000313" key="4">
    <source>
        <dbReference type="Proteomes" id="UP000007350"/>
    </source>
</evidence>
<feature type="compositionally biased region" description="Polar residues" evidence="1">
    <location>
        <begin position="201"/>
        <end position="220"/>
    </location>
</feature>
<proteinExistence type="predicted"/>
<organism evidence="3 4">
    <name type="scientific">Trypanosoma cruzi marinkellei</name>
    <dbReference type="NCBI Taxonomy" id="85056"/>
    <lineage>
        <taxon>Eukaryota</taxon>
        <taxon>Discoba</taxon>
        <taxon>Euglenozoa</taxon>
        <taxon>Kinetoplastea</taxon>
        <taxon>Metakinetoplastina</taxon>
        <taxon>Trypanosomatida</taxon>
        <taxon>Trypanosomatidae</taxon>
        <taxon>Trypanosoma</taxon>
        <taxon>Schizotrypanum</taxon>
    </lineage>
</organism>
<gene>
    <name evidence="3" type="ORF">MOQ_003979</name>
</gene>
<feature type="compositionally biased region" description="Polar residues" evidence="1">
    <location>
        <begin position="82"/>
        <end position="96"/>
    </location>
</feature>